<proteinExistence type="predicted"/>
<comment type="caution">
    <text evidence="9">The sequence shown here is derived from an EMBL/GenBank/DDBJ whole genome shotgun (WGS) entry which is preliminary data.</text>
</comment>
<dbReference type="PRINTS" id="PR01506">
    <property type="entry name" value="TATBPROTEIN"/>
</dbReference>
<keyword evidence="6" id="KW-0811">Translocation</keyword>
<keyword evidence="2" id="KW-0813">Transport</keyword>
<dbReference type="Pfam" id="PF02416">
    <property type="entry name" value="TatA_B_E"/>
    <property type="match status" value="1"/>
</dbReference>
<keyword evidence="4" id="KW-0653">Protein transport</keyword>
<dbReference type="EMBL" id="JAMXQV010000051">
    <property type="protein sequence ID" value="MCR6490672.1"/>
    <property type="molecule type" value="Genomic_DNA"/>
</dbReference>
<feature type="region of interest" description="Disordered" evidence="8">
    <location>
        <begin position="86"/>
        <end position="111"/>
    </location>
</feature>
<evidence type="ECO:0000256" key="8">
    <source>
        <dbReference type="SAM" id="MobiDB-lite"/>
    </source>
</evidence>
<dbReference type="InterPro" id="IPR003369">
    <property type="entry name" value="TatA/B/E"/>
</dbReference>
<evidence type="ECO:0000256" key="1">
    <source>
        <dbReference type="ARBA" id="ARBA00004167"/>
    </source>
</evidence>
<gene>
    <name evidence="9" type="ORF">M8542_48535</name>
</gene>
<sequence>MLGLSPEHLLVLLVAALFILGPERLPCALTTVRKTAQKAKDALANAHQQITDEIGPEFEQLRKPLGELNQLRSLDPRTAVTRLLLDTPATTQPMTAPPRTGDGPRVDMEAT</sequence>
<evidence type="ECO:0000256" key="3">
    <source>
        <dbReference type="ARBA" id="ARBA00022692"/>
    </source>
</evidence>
<evidence type="ECO:0000313" key="9">
    <source>
        <dbReference type="EMBL" id="MCR6490672.1"/>
    </source>
</evidence>
<keyword evidence="7" id="KW-0472">Membrane</keyword>
<evidence type="ECO:0000313" key="10">
    <source>
        <dbReference type="Proteomes" id="UP001144096"/>
    </source>
</evidence>
<comment type="subcellular location">
    <subcellularLocation>
        <location evidence="1">Membrane</location>
        <topology evidence="1">Single-pass membrane protein</topology>
    </subcellularLocation>
</comment>
<evidence type="ECO:0000256" key="5">
    <source>
        <dbReference type="ARBA" id="ARBA00022989"/>
    </source>
</evidence>
<organism evidence="9 10">
    <name type="scientific">Amycolatopsis iheyensis</name>
    <dbReference type="NCBI Taxonomy" id="2945988"/>
    <lineage>
        <taxon>Bacteria</taxon>
        <taxon>Bacillati</taxon>
        <taxon>Actinomycetota</taxon>
        <taxon>Actinomycetes</taxon>
        <taxon>Pseudonocardiales</taxon>
        <taxon>Pseudonocardiaceae</taxon>
        <taxon>Amycolatopsis</taxon>
    </lineage>
</organism>
<feature type="compositionally biased region" description="Basic and acidic residues" evidence="8">
    <location>
        <begin position="102"/>
        <end position="111"/>
    </location>
</feature>
<keyword evidence="3" id="KW-0812">Transmembrane</keyword>
<evidence type="ECO:0000256" key="2">
    <source>
        <dbReference type="ARBA" id="ARBA00022448"/>
    </source>
</evidence>
<dbReference type="RefSeq" id="WP_257927243.1">
    <property type="nucleotide sequence ID" value="NZ_JAMXQV010000051.1"/>
</dbReference>
<reference evidence="9" key="1">
    <citation type="submission" date="2022-06" db="EMBL/GenBank/DDBJ databases">
        <title>Amycolatopsis iheyaensis sp. nov., a new species of the genus Amycolatopsis isolated from soil in Iheya island, Japan.</title>
        <authorList>
            <person name="Ngamcharungchit C."/>
            <person name="Kanto H."/>
            <person name="Take A."/>
            <person name="Intra B."/>
            <person name="Matsumoto A."/>
            <person name="Panbangred W."/>
            <person name="Inahashi Y."/>
        </authorList>
    </citation>
    <scope>NUCLEOTIDE SEQUENCE</scope>
    <source>
        <strain evidence="9">OK19-0408</strain>
    </source>
</reference>
<accession>A0A9X2SPX6</accession>
<evidence type="ECO:0000256" key="6">
    <source>
        <dbReference type="ARBA" id="ARBA00023010"/>
    </source>
</evidence>
<keyword evidence="5" id="KW-1133">Transmembrane helix</keyword>
<protein>
    <submittedName>
        <fullName evidence="9">Sec-independent protein translocase TatB</fullName>
    </submittedName>
</protein>
<dbReference type="Gene3D" id="1.20.5.3310">
    <property type="match status" value="1"/>
</dbReference>
<dbReference type="AlphaFoldDB" id="A0A9X2SPX6"/>
<keyword evidence="10" id="KW-1185">Reference proteome</keyword>
<name>A0A9X2SPX6_9PSEU</name>
<evidence type="ECO:0000256" key="4">
    <source>
        <dbReference type="ARBA" id="ARBA00022927"/>
    </source>
</evidence>
<evidence type="ECO:0000256" key="7">
    <source>
        <dbReference type="ARBA" id="ARBA00023136"/>
    </source>
</evidence>
<feature type="compositionally biased region" description="Low complexity" evidence="8">
    <location>
        <begin position="87"/>
        <end position="100"/>
    </location>
</feature>
<dbReference type="Proteomes" id="UP001144096">
    <property type="component" value="Unassembled WGS sequence"/>
</dbReference>